<feature type="compositionally biased region" description="Gly residues" evidence="1">
    <location>
        <begin position="696"/>
        <end position="706"/>
    </location>
</feature>
<feature type="compositionally biased region" description="Pro residues" evidence="1">
    <location>
        <begin position="205"/>
        <end position="225"/>
    </location>
</feature>
<feature type="region of interest" description="Disordered" evidence="1">
    <location>
        <begin position="543"/>
        <end position="595"/>
    </location>
</feature>
<evidence type="ECO:0000256" key="1">
    <source>
        <dbReference type="SAM" id="MobiDB-lite"/>
    </source>
</evidence>
<accession>A8NAJ0</accession>
<feature type="region of interest" description="Disordered" evidence="1">
    <location>
        <begin position="1093"/>
        <end position="1131"/>
    </location>
</feature>
<feature type="compositionally biased region" description="Low complexity" evidence="1">
    <location>
        <begin position="741"/>
        <end position="778"/>
    </location>
</feature>
<dbReference type="HOGENOM" id="CLU_277712_0_0_1"/>
<organism evidence="2 3">
    <name type="scientific">Coprinopsis cinerea (strain Okayama-7 / 130 / ATCC MYA-4618 / FGSC 9003)</name>
    <name type="common">Inky cap fungus</name>
    <name type="synonym">Hormographiella aspergillata</name>
    <dbReference type="NCBI Taxonomy" id="240176"/>
    <lineage>
        <taxon>Eukaryota</taxon>
        <taxon>Fungi</taxon>
        <taxon>Dikarya</taxon>
        <taxon>Basidiomycota</taxon>
        <taxon>Agaricomycotina</taxon>
        <taxon>Agaricomycetes</taxon>
        <taxon>Agaricomycetidae</taxon>
        <taxon>Agaricales</taxon>
        <taxon>Agaricineae</taxon>
        <taxon>Psathyrellaceae</taxon>
        <taxon>Coprinopsis</taxon>
    </lineage>
</organism>
<feature type="compositionally biased region" description="Polar residues" evidence="1">
    <location>
        <begin position="875"/>
        <end position="894"/>
    </location>
</feature>
<dbReference type="RefSeq" id="XP_001831842.2">
    <property type="nucleotide sequence ID" value="XM_001831790.2"/>
</dbReference>
<reference evidence="2 3" key="1">
    <citation type="journal article" date="2010" name="Proc. Natl. Acad. Sci. U.S.A.">
        <title>Insights into evolution of multicellular fungi from the assembled chromosomes of the mushroom Coprinopsis cinerea (Coprinus cinereus).</title>
        <authorList>
            <person name="Stajich J.E."/>
            <person name="Wilke S.K."/>
            <person name="Ahren D."/>
            <person name="Au C.H."/>
            <person name="Birren B.W."/>
            <person name="Borodovsky M."/>
            <person name="Burns C."/>
            <person name="Canback B."/>
            <person name="Casselton L.A."/>
            <person name="Cheng C.K."/>
            <person name="Deng J."/>
            <person name="Dietrich F.S."/>
            <person name="Fargo D.C."/>
            <person name="Farman M.L."/>
            <person name="Gathman A.C."/>
            <person name="Goldberg J."/>
            <person name="Guigo R."/>
            <person name="Hoegger P.J."/>
            <person name="Hooker J.B."/>
            <person name="Huggins A."/>
            <person name="James T.Y."/>
            <person name="Kamada T."/>
            <person name="Kilaru S."/>
            <person name="Kodira C."/>
            <person name="Kues U."/>
            <person name="Kupfer D."/>
            <person name="Kwan H.S."/>
            <person name="Lomsadze A."/>
            <person name="Li W."/>
            <person name="Lilly W.W."/>
            <person name="Ma L.J."/>
            <person name="Mackey A.J."/>
            <person name="Manning G."/>
            <person name="Martin F."/>
            <person name="Muraguchi H."/>
            <person name="Natvig D.O."/>
            <person name="Palmerini H."/>
            <person name="Ramesh M.A."/>
            <person name="Rehmeyer C.J."/>
            <person name="Roe B.A."/>
            <person name="Shenoy N."/>
            <person name="Stanke M."/>
            <person name="Ter-Hovhannisyan V."/>
            <person name="Tunlid A."/>
            <person name="Velagapudi R."/>
            <person name="Vision T.J."/>
            <person name="Zeng Q."/>
            <person name="Zolan M.E."/>
            <person name="Pukkila P.J."/>
        </authorList>
    </citation>
    <scope>NUCLEOTIDE SEQUENCE [LARGE SCALE GENOMIC DNA]</scope>
    <source>
        <strain evidence="3">Okayama-7 / 130 / ATCC MYA-4618 / FGSC 9003</strain>
    </source>
</reference>
<feature type="compositionally biased region" description="Low complexity" evidence="1">
    <location>
        <begin position="382"/>
        <end position="401"/>
    </location>
</feature>
<dbReference type="Proteomes" id="UP000001861">
    <property type="component" value="Unassembled WGS sequence"/>
</dbReference>
<feature type="compositionally biased region" description="Basic residues" evidence="1">
    <location>
        <begin position="1120"/>
        <end position="1130"/>
    </location>
</feature>
<proteinExistence type="predicted"/>
<feature type="region of interest" description="Disordered" evidence="1">
    <location>
        <begin position="661"/>
        <end position="952"/>
    </location>
</feature>
<dbReference type="GeneID" id="6008318"/>
<feature type="compositionally biased region" description="Low complexity" evidence="1">
    <location>
        <begin position="334"/>
        <end position="348"/>
    </location>
</feature>
<feature type="compositionally biased region" description="Pro residues" evidence="1">
    <location>
        <begin position="349"/>
        <end position="365"/>
    </location>
</feature>
<feature type="compositionally biased region" description="Polar residues" evidence="1">
    <location>
        <begin position="234"/>
        <end position="251"/>
    </location>
</feature>
<comment type="caution">
    <text evidence="2">The sequence shown here is derived from an EMBL/GenBank/DDBJ whole genome shotgun (WGS) entry which is preliminary data.</text>
</comment>
<feature type="compositionally biased region" description="Polar residues" evidence="1">
    <location>
        <begin position="367"/>
        <end position="381"/>
    </location>
</feature>
<feature type="region of interest" description="Disordered" evidence="1">
    <location>
        <begin position="177"/>
        <end position="261"/>
    </location>
</feature>
<feature type="compositionally biased region" description="Low complexity" evidence="1">
    <location>
        <begin position="546"/>
        <end position="564"/>
    </location>
</feature>
<protein>
    <submittedName>
        <fullName evidence="2">Uncharacterized protein</fullName>
    </submittedName>
</protein>
<feature type="compositionally biased region" description="Low complexity" evidence="1">
    <location>
        <begin position="904"/>
        <end position="940"/>
    </location>
</feature>
<name>A8NAJ0_COPC7</name>
<feature type="compositionally biased region" description="Low complexity" evidence="1">
    <location>
        <begin position="421"/>
        <end position="452"/>
    </location>
</feature>
<feature type="compositionally biased region" description="Low complexity" evidence="1">
    <location>
        <begin position="839"/>
        <end position="849"/>
    </location>
</feature>
<feature type="compositionally biased region" description="Gly residues" evidence="1">
    <location>
        <begin position="1093"/>
        <end position="1107"/>
    </location>
</feature>
<dbReference type="KEGG" id="cci:CC1G_05941"/>
<gene>
    <name evidence="2" type="ORF">CC1G_05941</name>
</gene>
<dbReference type="EMBL" id="AACS02000007">
    <property type="protein sequence ID" value="EAU90025.2"/>
    <property type="molecule type" value="Genomic_DNA"/>
</dbReference>
<dbReference type="AlphaFoldDB" id="A8NAJ0"/>
<evidence type="ECO:0000313" key="3">
    <source>
        <dbReference type="Proteomes" id="UP000001861"/>
    </source>
</evidence>
<feature type="region of interest" description="Disordered" evidence="1">
    <location>
        <begin position="104"/>
        <end position="126"/>
    </location>
</feature>
<feature type="compositionally biased region" description="Gly residues" evidence="1">
    <location>
        <begin position="666"/>
        <end position="686"/>
    </location>
</feature>
<feature type="compositionally biased region" description="Polar residues" evidence="1">
    <location>
        <begin position="803"/>
        <end position="815"/>
    </location>
</feature>
<dbReference type="VEuPathDB" id="FungiDB:CC1G_05941"/>
<feature type="compositionally biased region" description="Polar residues" evidence="1">
    <location>
        <begin position="941"/>
        <end position="952"/>
    </location>
</feature>
<dbReference type="InParanoid" id="A8NAJ0"/>
<feature type="compositionally biased region" description="Polar residues" evidence="1">
    <location>
        <begin position="582"/>
        <end position="594"/>
    </location>
</feature>
<feature type="region of interest" description="Disordered" evidence="1">
    <location>
        <begin position="315"/>
        <end position="515"/>
    </location>
</feature>
<feature type="compositionally biased region" description="Basic and acidic residues" evidence="1">
    <location>
        <begin position="454"/>
        <end position="463"/>
    </location>
</feature>
<evidence type="ECO:0000313" key="2">
    <source>
        <dbReference type="EMBL" id="EAU90025.2"/>
    </source>
</evidence>
<keyword evidence="3" id="KW-1185">Reference proteome</keyword>
<dbReference type="OMA" id="GGYQIIN"/>
<sequence length="1141" mass="117556">MAQTRQNGSERLPPRYIARQLVMPLPLANSSQLHLQAMATAVPPANWDKARYRRRSLSNQLPPKTPVTYTAAPLRPILKNRSPSYHQQPQPVPSQYRTSSYYRHHQKSYSECGHSQPTKSHSVAGDHQTVPLVGVSKIRSQRAAAAAASEQGTVRSAKSVYSCPSAASSVYSQASYTGEVPKEPLPTQRTPEPQQEAVPLSQASSPPPPASSAPVTPSPPPPPAEVPEEPITNPDATTIDSSSVPEPQQQDCIDKDGSGWPPRGWNVYISAMTAQLEQSDIQHQQQQQLQEQAQNAEEPRIEEYIFDQETLTFIHPSSQRKSRPLHEVVDQPESSASTSVGLASSTALPPEPEPAPAVVSTPPPASQNTPTVSDPASFTKQKSTSTVSLSSRKSSISSKLRWSWRKRSKSVSENTPPVPSIPAIATTTASSPAPDSGSTANPNGAADPNAPRSSRRERDRGRESPAGSYELQIDRRLSAAYTRYPAVDGPTGSTSKDSFKVLSRPQPTPVQNPKSHLRAFSEGAIPASDSFASLGASFETQSSQYSTSDSAQIQSSSGSQTHSPSNPPQPSSSSVPQERARNLSQQPSFSSVYSYSHLPGGPPVVLCDPEPERVQPYPRASIDAYERPGSYVYAGSVCSSAGAGGRRYSVDMSAGHQGVGIQNGMNGNGGGEVGGGSESGANGVCGGSRSANGSTGSTGSGSGSGSGTESSNSSILKTPSDMSSLDALPSSKGSGAVSPDANATASPAANPTSSATGTVDSNANTSTLTSATTPASSAKTQPNADPNDPLAHISNHVRKKSVLSGSRMSMSNGVMNENEARRREANGSPVPWKTRMWMGASGSASRSGTGSPGSGSAGSGASARRSGGGGRPRSLKSTYPVASSPLASGPSTSILDADIPPLPSSSKSVPTSPVTSPVHSRTNSTVYSPSSVYSPAQSPPTSALSSPRTSVFSNPGTSMFSSAITRNNASTSTNGTVVGVLANGPSSSSTNVSTMSGSTVIAPNGAYTGGPASGIGYGYDTHTPVYDYGLGAGVASPIGYAGSGSYADSANGSEGVGYDQYGGFDPYSAYGSPSESLSALGSGVLNGPTAIGSGGNTSGSGIGGAGAGKNLKGGSQVKRGPSKLKKKRKAPLVFEFVQPHH</sequence>
<feature type="compositionally biased region" description="Low complexity" evidence="1">
    <location>
        <begin position="1108"/>
        <end position="1119"/>
    </location>
</feature>